<comment type="caution">
    <text evidence="2">The sequence shown here is derived from an EMBL/GenBank/DDBJ whole genome shotgun (WGS) entry which is preliminary data.</text>
</comment>
<organism evidence="2 3">
    <name type="scientific">Alectoria fallacina</name>
    <dbReference type="NCBI Taxonomy" id="1903189"/>
    <lineage>
        <taxon>Eukaryota</taxon>
        <taxon>Fungi</taxon>
        <taxon>Dikarya</taxon>
        <taxon>Ascomycota</taxon>
        <taxon>Pezizomycotina</taxon>
        <taxon>Lecanoromycetes</taxon>
        <taxon>OSLEUM clade</taxon>
        <taxon>Lecanoromycetidae</taxon>
        <taxon>Lecanorales</taxon>
        <taxon>Lecanorineae</taxon>
        <taxon>Parmeliaceae</taxon>
        <taxon>Alectoria</taxon>
    </lineage>
</organism>
<dbReference type="AlphaFoldDB" id="A0A8H3FLJ1"/>
<reference evidence="2" key="1">
    <citation type="submission" date="2021-03" db="EMBL/GenBank/DDBJ databases">
        <authorList>
            <person name="Tagirdzhanova G."/>
        </authorList>
    </citation>
    <scope>NUCLEOTIDE SEQUENCE</scope>
</reference>
<feature type="region of interest" description="Disordered" evidence="1">
    <location>
        <begin position="366"/>
        <end position="403"/>
    </location>
</feature>
<dbReference type="EMBL" id="CAJPDR010000198">
    <property type="protein sequence ID" value="CAF9925037.1"/>
    <property type="molecule type" value="Genomic_DNA"/>
</dbReference>
<feature type="region of interest" description="Disordered" evidence="1">
    <location>
        <begin position="828"/>
        <end position="869"/>
    </location>
</feature>
<feature type="region of interest" description="Disordered" evidence="1">
    <location>
        <begin position="910"/>
        <end position="951"/>
    </location>
</feature>
<feature type="compositionally biased region" description="Polar residues" evidence="1">
    <location>
        <begin position="115"/>
        <end position="125"/>
    </location>
</feature>
<proteinExistence type="predicted"/>
<feature type="region of interest" description="Disordered" evidence="1">
    <location>
        <begin position="418"/>
        <end position="445"/>
    </location>
</feature>
<keyword evidence="3" id="KW-1185">Reference proteome</keyword>
<evidence type="ECO:0000256" key="1">
    <source>
        <dbReference type="SAM" id="MobiDB-lite"/>
    </source>
</evidence>
<feature type="compositionally biased region" description="Basic and acidic residues" evidence="1">
    <location>
        <begin position="366"/>
        <end position="376"/>
    </location>
</feature>
<gene>
    <name evidence="2" type="ORF">ALECFALPRED_002887</name>
</gene>
<accession>A0A8H3FLJ1</accession>
<feature type="region of interest" description="Disordered" evidence="1">
    <location>
        <begin position="592"/>
        <end position="695"/>
    </location>
</feature>
<feature type="compositionally biased region" description="Polar residues" evidence="1">
    <location>
        <begin position="771"/>
        <end position="781"/>
    </location>
</feature>
<feature type="region of interest" description="Disordered" evidence="1">
    <location>
        <begin position="708"/>
        <end position="815"/>
    </location>
</feature>
<feature type="compositionally biased region" description="Basic and acidic residues" evidence="1">
    <location>
        <begin position="912"/>
        <end position="923"/>
    </location>
</feature>
<feature type="compositionally biased region" description="Polar residues" evidence="1">
    <location>
        <begin position="631"/>
        <end position="643"/>
    </location>
</feature>
<dbReference type="Proteomes" id="UP000664203">
    <property type="component" value="Unassembled WGS sequence"/>
</dbReference>
<evidence type="ECO:0000313" key="2">
    <source>
        <dbReference type="EMBL" id="CAF9925037.1"/>
    </source>
</evidence>
<feature type="region of interest" description="Disordered" evidence="1">
    <location>
        <begin position="100"/>
        <end position="125"/>
    </location>
</feature>
<dbReference type="OrthoDB" id="5320817at2759"/>
<feature type="compositionally biased region" description="Polar residues" evidence="1">
    <location>
        <begin position="481"/>
        <end position="501"/>
    </location>
</feature>
<feature type="compositionally biased region" description="Acidic residues" evidence="1">
    <location>
        <begin position="613"/>
        <end position="623"/>
    </location>
</feature>
<feature type="region of interest" description="Disordered" evidence="1">
    <location>
        <begin position="38"/>
        <end position="80"/>
    </location>
</feature>
<sequence length="951" mass="102543">MSNQDIENALVSGAAGGLSLQQFPYECPDSSFEYATEGDVLKPAVANPYGPPPKNKKQRDQTGRPTPVPSLNDVQPFMSEPDFVESPVSELETLLASRDIQNPYPYPGDTGLLPSYSSESPKSHNSTKLREQVKHALGNAWKYDPIRCSVKTAFQVAQELADAPNFGLTKEENSWIIGGKLTAVKKSRVAARVGLEQARKTFKWIKNSAEDDEILNLEADDLDQELDDFYGPDRKDLSSVDNESVDEGFCEPEAIATTVMSWPHKFLMEEGVTPGGIFQDSGISMDEGYAEYSLVHSLPSTAQKNAGNVPSDWPTFDADVAPLRLPKNTGRWLGLVGDQKQCEWPGRRQGPYDLHGLRSWVRASNSDHVEMRKEPEASNSESQDMAGSFTPRPVTRQNSVSRDVEAIVGHDVETTSLRISTAAEVQDSDGMVDGPSDDTAHGNSLPIKVTSPIELVERVQEVSEPMQGRVNGEAPEARPQSFGQEQPSLLHGNTKNGSNFATPERINHTSVSNKDAENNRTSLGGAQPVSEERPQHFPSSIENGSEKGPSVSAPHVIGGVPQINIDANAHARRSIPTTVFTTPVNQRIRQIQQAQVDTPATPSTININLTPEYDSDMDAEDASDGSLEARVTTSPTDDTQKGQSALGRYVQETSSHLKPAHPGSSTISLDGSESEEVSLIPTQERPSKPEGHAGFSKGVEIHQKKSDAEFTLSPPKASQGIPSSSNTAPVPATPVTGKDSAPYYPTTPFQLAHPDFASPGTPSPAPKASKANKNTVMNVFKSSKLESRSPQRARMGPEIVTPTPPTAAAPHLGSTFGSQGLLFHKAKKNERNTKNVLNSLKLSPERGSGTATPERENQDDYEDELAGDGNAEVYKGGRWVQETPSTVGSGIGLGAKGGRKFAQAVLVPSVRARSESEGRHEDVQSGEPQKKKLRRSMRAAGGADAGPFSDH</sequence>
<evidence type="ECO:0000313" key="3">
    <source>
        <dbReference type="Proteomes" id="UP000664203"/>
    </source>
</evidence>
<name>A0A8H3FLJ1_9LECA</name>
<feature type="region of interest" description="Disordered" evidence="1">
    <location>
        <begin position="464"/>
        <end position="550"/>
    </location>
</feature>
<feature type="compositionally biased region" description="Polar residues" evidence="1">
    <location>
        <begin position="592"/>
        <end position="609"/>
    </location>
</feature>
<feature type="compositionally biased region" description="Polar residues" evidence="1">
    <location>
        <begin position="508"/>
        <end position="524"/>
    </location>
</feature>
<protein>
    <submittedName>
        <fullName evidence="2">Uncharacterized protein</fullName>
    </submittedName>
</protein>